<keyword evidence="2" id="KW-0732">Signal</keyword>
<name>A0A937K1T3_9BACT</name>
<dbReference type="AlphaFoldDB" id="A0A937K1T3"/>
<organism evidence="5 6">
    <name type="scientific">Fulvivirga sediminis</name>
    <dbReference type="NCBI Taxonomy" id="2803949"/>
    <lineage>
        <taxon>Bacteria</taxon>
        <taxon>Pseudomonadati</taxon>
        <taxon>Bacteroidota</taxon>
        <taxon>Cytophagia</taxon>
        <taxon>Cytophagales</taxon>
        <taxon>Fulvivirgaceae</taxon>
        <taxon>Fulvivirga</taxon>
    </lineage>
</organism>
<evidence type="ECO:0000259" key="3">
    <source>
        <dbReference type="Pfam" id="PF13387"/>
    </source>
</evidence>
<keyword evidence="1" id="KW-1133">Transmembrane helix</keyword>
<feature type="transmembrane region" description="Helical" evidence="1">
    <location>
        <begin position="339"/>
        <end position="359"/>
    </location>
</feature>
<feature type="signal peptide" evidence="2">
    <location>
        <begin position="1"/>
        <end position="17"/>
    </location>
</feature>
<evidence type="ECO:0000313" key="5">
    <source>
        <dbReference type="EMBL" id="MBL3657027.1"/>
    </source>
</evidence>
<feature type="transmembrane region" description="Helical" evidence="1">
    <location>
        <begin position="254"/>
        <end position="275"/>
    </location>
</feature>
<dbReference type="EMBL" id="JAESIY010000006">
    <property type="protein sequence ID" value="MBL3657027.1"/>
    <property type="molecule type" value="Genomic_DNA"/>
</dbReference>
<accession>A0A937K1T3</accession>
<dbReference type="RefSeq" id="WP_202244821.1">
    <property type="nucleotide sequence ID" value="NZ_JAESIY010000006.1"/>
</dbReference>
<feature type="transmembrane region" description="Helical" evidence="1">
    <location>
        <begin position="365"/>
        <end position="382"/>
    </location>
</feature>
<feature type="domain" description="Lnb-like transmembrane" evidence="4">
    <location>
        <begin position="250"/>
        <end position="383"/>
    </location>
</feature>
<keyword evidence="6" id="KW-1185">Reference proteome</keyword>
<feature type="domain" description="Lnb N-terminal periplasmic" evidence="3">
    <location>
        <begin position="31"/>
        <end position="158"/>
    </location>
</feature>
<protein>
    <submittedName>
        <fullName evidence="5">DUF4105 domain-containing protein</fullName>
    </submittedName>
</protein>
<keyword evidence="1" id="KW-0812">Transmembrane</keyword>
<dbReference type="InterPro" id="IPR025178">
    <property type="entry name" value="Lnb_N"/>
</dbReference>
<evidence type="ECO:0000259" key="4">
    <source>
        <dbReference type="Pfam" id="PF25221"/>
    </source>
</evidence>
<keyword evidence="1" id="KW-0472">Membrane</keyword>
<sequence>MKNFLVLILLLPTLCLAQKRTLSKYAEIRILTCGPFQGELYSAFGHSAIRVNDPMKGYDMVYNYGIFDFDQPNFYLNFARGYLNYKLDVHEYRNFQYAYVYYNRFIHEQVLNLDQEQKQKLFDYLQWNAKPENQYYFYDYFYNNCATKVRDALKATFKDDLQFDGSYITTDYTIRDLAHIYLDQQPWGELGIDICLGLPMDSVATPEMYMFLPDYIEQGFNHASIMKNGQREPLVKNTIITNKAQPQEDQSSTITPLIVFSLLLIIGLIITFIGYRQDKGYFIFDTILFSVIGLVGWLLLLLWIATDHHAAARNFNLLWAIPLHFPLALFLLKKKIPDFLRIYFQASCLVNLVLLITWAFLPQDIHYSLIPLAILLLVRSYYIQRYLSFERDEDPSA</sequence>
<evidence type="ECO:0000313" key="6">
    <source>
        <dbReference type="Proteomes" id="UP000659388"/>
    </source>
</evidence>
<evidence type="ECO:0000256" key="1">
    <source>
        <dbReference type="SAM" id="Phobius"/>
    </source>
</evidence>
<dbReference type="Pfam" id="PF13387">
    <property type="entry name" value="Lnb_N"/>
    <property type="match status" value="1"/>
</dbReference>
<reference evidence="5" key="1">
    <citation type="submission" date="2021-01" db="EMBL/GenBank/DDBJ databases">
        <title>Fulvivirga kasyanovii gen. nov., sp nov., a novel member of the phylum Bacteroidetes isolated from seawater in a mussel farm.</title>
        <authorList>
            <person name="Zhao L.-H."/>
            <person name="Wang Z.-J."/>
        </authorList>
    </citation>
    <scope>NUCLEOTIDE SEQUENCE</scope>
    <source>
        <strain evidence="5">2943</strain>
    </source>
</reference>
<dbReference type="Proteomes" id="UP000659388">
    <property type="component" value="Unassembled WGS sequence"/>
</dbReference>
<dbReference type="Pfam" id="PF25221">
    <property type="entry name" value="5TMH_Lnb"/>
    <property type="match status" value="1"/>
</dbReference>
<gene>
    <name evidence="5" type="ORF">JL102_12845</name>
</gene>
<comment type="caution">
    <text evidence="5">The sequence shown here is derived from an EMBL/GenBank/DDBJ whole genome shotgun (WGS) entry which is preliminary data.</text>
</comment>
<feature type="transmembrane region" description="Helical" evidence="1">
    <location>
        <begin position="311"/>
        <end position="332"/>
    </location>
</feature>
<dbReference type="InterPro" id="IPR057436">
    <property type="entry name" value="5TMH_Lnb"/>
</dbReference>
<evidence type="ECO:0000256" key="2">
    <source>
        <dbReference type="SAM" id="SignalP"/>
    </source>
</evidence>
<feature type="chain" id="PRO_5037106954" evidence="2">
    <location>
        <begin position="18"/>
        <end position="397"/>
    </location>
</feature>
<proteinExistence type="predicted"/>
<feature type="transmembrane region" description="Helical" evidence="1">
    <location>
        <begin position="282"/>
        <end position="305"/>
    </location>
</feature>